<evidence type="ECO:0000313" key="2">
    <source>
        <dbReference type="Proteomes" id="UP000006073"/>
    </source>
</evidence>
<dbReference type="AlphaFoldDB" id="S2DTC3"/>
<sequence>MVTSENLGFVLRLLDGEQIQQCHGSEKEYVLISLHICNAFFTVTLQFTDDLEAFEDEEKEGNLILEREVLLGLLETIEFSSKRKGGSHE</sequence>
<comment type="caution">
    <text evidence="1">The sequence shown here is derived from an EMBL/GenBank/DDBJ whole genome shotgun (WGS) entry which is preliminary data.</text>
</comment>
<dbReference type="EMBL" id="ALWO02000038">
    <property type="protein sequence ID" value="EOZ95341.1"/>
    <property type="molecule type" value="Genomic_DNA"/>
</dbReference>
<evidence type="ECO:0000313" key="1">
    <source>
        <dbReference type="EMBL" id="EOZ95341.1"/>
    </source>
</evidence>
<reference evidence="1 2" key="1">
    <citation type="journal article" date="2013" name="Genome Announc.">
        <title>Draft Genome Sequence of Indibacter alkaliphilus Strain LW1T, Isolated from Lonar Lake, a Haloalkaline Lake in the Buldana District of Maharashtra, India.</title>
        <authorList>
            <person name="Singh A."/>
            <person name="Kumar Jangir P."/>
            <person name="Sharma R."/>
            <person name="Singh A."/>
            <person name="Kumar Pinnaka A."/>
            <person name="Shivaji S."/>
        </authorList>
    </citation>
    <scope>NUCLEOTIDE SEQUENCE [LARGE SCALE GENOMIC DNA]</scope>
    <source>
        <strain evidence="2">CCUG 57479 / KCTC 22604 / LW1</strain>
    </source>
</reference>
<proteinExistence type="predicted"/>
<dbReference type="STRING" id="1189612.A33Q_3261"/>
<dbReference type="Proteomes" id="UP000006073">
    <property type="component" value="Unassembled WGS sequence"/>
</dbReference>
<organism evidence="1 2">
    <name type="scientific">Indibacter alkaliphilus (strain CCUG 57479 / KCTC 22604 / LW1)</name>
    <dbReference type="NCBI Taxonomy" id="1189612"/>
    <lineage>
        <taxon>Bacteria</taxon>
        <taxon>Pseudomonadati</taxon>
        <taxon>Bacteroidota</taxon>
        <taxon>Cytophagia</taxon>
        <taxon>Cytophagales</taxon>
        <taxon>Cyclobacteriaceae</taxon>
    </lineage>
</organism>
<keyword evidence="2" id="KW-1185">Reference proteome</keyword>
<gene>
    <name evidence="1" type="ORF">A33Q_3261</name>
</gene>
<name>S2DTC3_INDAL</name>
<protein>
    <submittedName>
        <fullName evidence="1">Uncharacterized protein</fullName>
    </submittedName>
</protein>
<accession>S2DTC3</accession>